<comment type="catalytic activity">
    <reaction evidence="3">
        <text>carboxy-S-adenosyl-L-methionine + 5-hydroxyuridine(34) in tRNA = 5-carboxymethoxyuridine(34) in tRNA + S-adenosyl-L-homocysteine + H(+)</text>
        <dbReference type="Rhea" id="RHEA:52848"/>
        <dbReference type="Rhea" id="RHEA-COMP:13381"/>
        <dbReference type="Rhea" id="RHEA-COMP:13383"/>
        <dbReference type="ChEBI" id="CHEBI:15378"/>
        <dbReference type="ChEBI" id="CHEBI:57856"/>
        <dbReference type="ChEBI" id="CHEBI:134278"/>
        <dbReference type="ChEBI" id="CHEBI:136877"/>
        <dbReference type="ChEBI" id="CHEBI:136879"/>
    </reaction>
</comment>
<proteinExistence type="inferred from homology"/>
<organism evidence="4 5">
    <name type="scientific">Alkalimarinus alittae</name>
    <dbReference type="NCBI Taxonomy" id="2961619"/>
    <lineage>
        <taxon>Bacteria</taxon>
        <taxon>Pseudomonadati</taxon>
        <taxon>Pseudomonadota</taxon>
        <taxon>Gammaproteobacteria</taxon>
        <taxon>Alteromonadales</taxon>
        <taxon>Alteromonadaceae</taxon>
        <taxon>Alkalimarinus</taxon>
    </lineage>
</organism>
<evidence type="ECO:0000313" key="4">
    <source>
        <dbReference type="EMBL" id="UZE97001.1"/>
    </source>
</evidence>
<dbReference type="Pfam" id="PF08003">
    <property type="entry name" value="Methyltransf_9"/>
    <property type="match status" value="1"/>
</dbReference>
<comment type="caution">
    <text evidence="3">Lacks conserved residue(s) required for the propagation of feature annotation.</text>
</comment>
<evidence type="ECO:0000256" key="1">
    <source>
        <dbReference type="ARBA" id="ARBA00022679"/>
    </source>
</evidence>
<dbReference type="NCBIfam" id="NF011650">
    <property type="entry name" value="PRK15068.1"/>
    <property type="match status" value="1"/>
</dbReference>
<feature type="binding site" evidence="3">
    <location>
        <position position="320"/>
    </location>
    <ligand>
        <name>carboxy-S-adenosyl-L-methionine</name>
        <dbReference type="ChEBI" id="CHEBI:134278"/>
    </ligand>
</feature>
<dbReference type="Gene3D" id="3.40.50.150">
    <property type="entry name" value="Vaccinia Virus protein VP39"/>
    <property type="match status" value="1"/>
</dbReference>
<dbReference type="HAMAP" id="MF_01590">
    <property type="entry name" value="tRNA_carboxymethyltr_CmoB"/>
    <property type="match status" value="1"/>
</dbReference>
<gene>
    <name evidence="3 4" type="primary">cmoB</name>
    <name evidence="4" type="ORF">NKI27_04410</name>
</gene>
<dbReference type="InterPro" id="IPR010017">
    <property type="entry name" value="CmoB"/>
</dbReference>
<dbReference type="PANTHER" id="PTHR43861:SF3">
    <property type="entry name" value="PUTATIVE (AFU_ORTHOLOGUE AFUA_2G14390)-RELATED"/>
    <property type="match status" value="1"/>
</dbReference>
<sequence>MDFFKIYQDLFQYMKEGRLNRWLDNLIPQLEQRLLDNPHGDLARWQEALGQLPAIKADQVALNTPAITASTADKLSVADQAQLKSALMALSPWRKGPFELFDTYINTEWHSDWKWDRVVPHISSLKNRVVLDVGCGSGYHCWRMLGEGAERVIGIDPNYLFLTQFEAIKKYCGPQSPIHLLPVKMEEVPANLEAFDTTFSMGILYHRRSPIDHLIELKSTLRKGGELVLETLVIEGDDDQCLMPDERYAMMRNVWFIPSCEMLTLWLKRAGFNDIKLVDLNKTTTEEQRGTEWMTYQSLDSFLDPEDTSKTIEGYPAPLRATFVATK</sequence>
<dbReference type="Proteomes" id="UP001163739">
    <property type="component" value="Chromosome"/>
</dbReference>
<evidence type="ECO:0000256" key="3">
    <source>
        <dbReference type="HAMAP-Rule" id="MF_01590"/>
    </source>
</evidence>
<accession>A0ABY6N4E9</accession>
<dbReference type="EC" id="2.5.1.-" evidence="3"/>
<dbReference type="RefSeq" id="WP_265048482.1">
    <property type="nucleotide sequence ID" value="NZ_CP100390.1"/>
</dbReference>
<reference evidence="4" key="1">
    <citation type="submission" date="2022-06" db="EMBL/GenBank/DDBJ databases">
        <title>Alkalimarinus sp. nov., isolated from gut of a Alitta virens.</title>
        <authorList>
            <person name="Yang A.I."/>
            <person name="Shin N.-R."/>
        </authorList>
    </citation>
    <scope>NUCLEOTIDE SEQUENCE</scope>
    <source>
        <strain evidence="4">A2M4</strain>
    </source>
</reference>
<feature type="binding site" evidence="3">
    <location>
        <begin position="185"/>
        <end position="186"/>
    </location>
    <ligand>
        <name>carboxy-S-adenosyl-L-methionine</name>
        <dbReference type="ChEBI" id="CHEBI:134278"/>
    </ligand>
</feature>
<feature type="binding site" evidence="3">
    <location>
        <position position="114"/>
    </location>
    <ligand>
        <name>carboxy-S-adenosyl-L-methionine</name>
        <dbReference type="ChEBI" id="CHEBI:134278"/>
    </ligand>
</feature>
<evidence type="ECO:0000313" key="5">
    <source>
        <dbReference type="Proteomes" id="UP001163739"/>
    </source>
</evidence>
<dbReference type="CDD" id="cd02440">
    <property type="entry name" value="AdoMet_MTases"/>
    <property type="match status" value="1"/>
</dbReference>
<keyword evidence="2 3" id="KW-0819">tRNA processing</keyword>
<protein>
    <recommendedName>
        <fullName evidence="3">tRNA U34 carboxymethyltransferase</fullName>
        <ecNumber evidence="3">2.5.1.-</ecNumber>
    </recommendedName>
</protein>
<evidence type="ECO:0000256" key="2">
    <source>
        <dbReference type="ARBA" id="ARBA00022694"/>
    </source>
</evidence>
<name>A0ABY6N4E9_9ALTE</name>
<keyword evidence="5" id="KW-1185">Reference proteome</keyword>
<dbReference type="InterPro" id="IPR027555">
    <property type="entry name" value="Mo5U34_MeTrfas-like"/>
</dbReference>
<feature type="binding site" evidence="3">
    <location>
        <position position="134"/>
    </location>
    <ligand>
        <name>carboxy-S-adenosyl-L-methionine</name>
        <dbReference type="ChEBI" id="CHEBI:134278"/>
    </ligand>
</feature>
<dbReference type="InterPro" id="IPR029063">
    <property type="entry name" value="SAM-dependent_MTases_sf"/>
</dbReference>
<keyword evidence="1 3" id="KW-0808">Transferase</keyword>
<feature type="binding site" evidence="3">
    <location>
        <position position="201"/>
    </location>
    <ligand>
        <name>carboxy-S-adenosyl-L-methionine</name>
        <dbReference type="ChEBI" id="CHEBI:134278"/>
    </ligand>
</feature>
<feature type="binding site" evidence="3">
    <location>
        <position position="95"/>
    </location>
    <ligand>
        <name>carboxy-S-adenosyl-L-methionine</name>
        <dbReference type="ChEBI" id="CHEBI:134278"/>
    </ligand>
</feature>
<comment type="function">
    <text evidence="3">Catalyzes carboxymethyl transfer from carboxy-S-adenosyl-L-methionine (Cx-SAM) to 5-hydroxyuridine (ho5U) to form 5-carboxymethoxyuridine (cmo5U) at position 34 in tRNAs.</text>
</comment>
<dbReference type="NCBIfam" id="TIGR00452">
    <property type="entry name" value="tRNA 5-methoxyuridine(34)/uridine 5-oxyacetic acid(34) synthase CmoB"/>
    <property type="match status" value="1"/>
</dbReference>
<feature type="binding site" evidence="3">
    <location>
        <position position="205"/>
    </location>
    <ligand>
        <name>carboxy-S-adenosyl-L-methionine</name>
        <dbReference type="ChEBI" id="CHEBI:134278"/>
    </ligand>
</feature>
<feature type="binding site" evidence="3">
    <location>
        <position position="109"/>
    </location>
    <ligand>
        <name>carboxy-S-adenosyl-L-methionine</name>
        <dbReference type="ChEBI" id="CHEBI:134278"/>
    </ligand>
</feature>
<comment type="subunit">
    <text evidence="3">Homotetramer.</text>
</comment>
<dbReference type="SUPFAM" id="SSF53335">
    <property type="entry name" value="S-adenosyl-L-methionine-dependent methyltransferases"/>
    <property type="match status" value="1"/>
</dbReference>
<dbReference type="EMBL" id="CP100390">
    <property type="protein sequence ID" value="UZE97001.1"/>
    <property type="molecule type" value="Genomic_DNA"/>
</dbReference>
<dbReference type="PANTHER" id="PTHR43861">
    <property type="entry name" value="TRANS-ACONITATE 2-METHYLTRANSFERASE-RELATED"/>
    <property type="match status" value="1"/>
</dbReference>
<comment type="similarity">
    <text evidence="3">Belongs to the class I-like SAM-binding methyltransferase superfamily. CmoB family.</text>
</comment>